<evidence type="ECO:0000313" key="7">
    <source>
        <dbReference type="EMBL" id="GMG85395.1"/>
    </source>
</evidence>
<comment type="similarity">
    <text evidence="1">Belongs to the ABC transporter superfamily.</text>
</comment>
<dbReference type="InterPro" id="IPR003593">
    <property type="entry name" value="AAA+_ATPase"/>
</dbReference>
<evidence type="ECO:0000259" key="6">
    <source>
        <dbReference type="PROSITE" id="PS50893"/>
    </source>
</evidence>
<dbReference type="Pfam" id="PF00005">
    <property type="entry name" value="ABC_tran"/>
    <property type="match status" value="1"/>
</dbReference>
<evidence type="ECO:0000313" key="8">
    <source>
        <dbReference type="Proteomes" id="UP001239909"/>
    </source>
</evidence>
<dbReference type="InterPro" id="IPR017871">
    <property type="entry name" value="ABC_transporter-like_CS"/>
</dbReference>
<keyword evidence="3" id="KW-0547">Nucleotide-binding</keyword>
<accession>A0ABQ6LTK0</accession>
<reference evidence="7 8" key="1">
    <citation type="submission" date="2023-04" db="EMBL/GenBank/DDBJ databases">
        <title>Marinoamorphus aggregata gen. nov., sp. Nov., isolate from tissue of brittle star Ophioplocus japonicus.</title>
        <authorList>
            <person name="Kawano K."/>
            <person name="Sawayama S."/>
            <person name="Nakagawa S."/>
        </authorList>
    </citation>
    <scope>NUCLEOTIDE SEQUENCE [LARGE SCALE GENOMIC DNA]</scope>
    <source>
        <strain evidence="7 8">NKW23</strain>
    </source>
</reference>
<evidence type="ECO:0000256" key="1">
    <source>
        <dbReference type="ARBA" id="ARBA00005417"/>
    </source>
</evidence>
<dbReference type="PROSITE" id="PS00211">
    <property type="entry name" value="ABC_TRANSPORTER_1"/>
    <property type="match status" value="1"/>
</dbReference>
<dbReference type="SUPFAM" id="SSF52540">
    <property type="entry name" value="P-loop containing nucleoside triphosphate hydrolases"/>
    <property type="match status" value="1"/>
</dbReference>
<dbReference type="Proteomes" id="UP001239909">
    <property type="component" value="Unassembled WGS sequence"/>
</dbReference>
<keyword evidence="8" id="KW-1185">Reference proteome</keyword>
<dbReference type="PROSITE" id="PS50893">
    <property type="entry name" value="ABC_TRANSPORTER_2"/>
    <property type="match status" value="1"/>
</dbReference>
<dbReference type="PANTHER" id="PTHR43820:SF4">
    <property type="entry name" value="HIGH-AFFINITY BRANCHED-CHAIN AMINO ACID TRANSPORT ATP-BINDING PROTEIN LIVF"/>
    <property type="match status" value="1"/>
</dbReference>
<evidence type="ECO:0000256" key="5">
    <source>
        <dbReference type="ARBA" id="ARBA00022970"/>
    </source>
</evidence>
<dbReference type="InterPro" id="IPR003439">
    <property type="entry name" value="ABC_transporter-like_ATP-bd"/>
</dbReference>
<dbReference type="GO" id="GO:0005524">
    <property type="term" value="F:ATP binding"/>
    <property type="evidence" value="ECO:0007669"/>
    <property type="project" value="UniProtKB-KW"/>
</dbReference>
<evidence type="ECO:0000256" key="4">
    <source>
        <dbReference type="ARBA" id="ARBA00022840"/>
    </source>
</evidence>
<proteinExistence type="inferred from homology"/>
<dbReference type="CDD" id="cd03224">
    <property type="entry name" value="ABC_TM1139_LivF_branched"/>
    <property type="match status" value="1"/>
</dbReference>
<comment type="caution">
    <text evidence="7">The sequence shown here is derived from an EMBL/GenBank/DDBJ whole genome shotgun (WGS) entry which is preliminary data.</text>
</comment>
<dbReference type="InterPro" id="IPR027417">
    <property type="entry name" value="P-loop_NTPase"/>
</dbReference>
<evidence type="ECO:0000256" key="2">
    <source>
        <dbReference type="ARBA" id="ARBA00022448"/>
    </source>
</evidence>
<gene>
    <name evidence="7" type="ORF">LNKW23_46150</name>
</gene>
<protein>
    <submittedName>
        <fullName evidence="7">ABC transporter ATP-binding protein</fullName>
    </submittedName>
</protein>
<dbReference type="EMBL" id="BSYI01000063">
    <property type="protein sequence ID" value="GMG85395.1"/>
    <property type="molecule type" value="Genomic_DNA"/>
</dbReference>
<sequence length="232" mass="24974">MLEIRDIDVGYGGLRVLQEFSIRIARERPAAVLGTNGAGKTTLCRTLSGLLPVRRGQILFDGEDVTALGSAERVRRGIVQVPEGRQVFPEMSVLDNLRLGAFVHGEPSREEIAEVHALFPILAERSRQNAGLLSGGEQQMLALGRALMTRPRLLILDEPSQGLAPKAVDQVGEAVRRIAARGVAILLVEQNLALAEMVAEHAFILETGRCVRDGPAAELLSGDALAKSYLGI</sequence>
<evidence type="ECO:0000256" key="3">
    <source>
        <dbReference type="ARBA" id="ARBA00022741"/>
    </source>
</evidence>
<dbReference type="RefSeq" id="WP_285674741.1">
    <property type="nucleotide sequence ID" value="NZ_BSYI01000063.1"/>
</dbReference>
<organism evidence="7 8">
    <name type="scientific">Paralimibaculum aggregatum</name>
    <dbReference type="NCBI Taxonomy" id="3036245"/>
    <lineage>
        <taxon>Bacteria</taxon>
        <taxon>Pseudomonadati</taxon>
        <taxon>Pseudomonadota</taxon>
        <taxon>Alphaproteobacteria</taxon>
        <taxon>Rhodobacterales</taxon>
        <taxon>Paracoccaceae</taxon>
        <taxon>Paralimibaculum</taxon>
    </lineage>
</organism>
<keyword evidence="2" id="KW-0813">Transport</keyword>
<keyword evidence="5" id="KW-0029">Amino-acid transport</keyword>
<dbReference type="PANTHER" id="PTHR43820">
    <property type="entry name" value="HIGH-AFFINITY BRANCHED-CHAIN AMINO ACID TRANSPORT ATP-BINDING PROTEIN LIVF"/>
    <property type="match status" value="1"/>
</dbReference>
<dbReference type="InterPro" id="IPR052156">
    <property type="entry name" value="BCAA_Transport_ATP-bd_LivF"/>
</dbReference>
<feature type="domain" description="ABC transporter" evidence="6">
    <location>
        <begin position="2"/>
        <end position="232"/>
    </location>
</feature>
<dbReference type="SMART" id="SM00382">
    <property type="entry name" value="AAA"/>
    <property type="match status" value="1"/>
</dbReference>
<dbReference type="Gene3D" id="3.40.50.300">
    <property type="entry name" value="P-loop containing nucleotide triphosphate hydrolases"/>
    <property type="match status" value="1"/>
</dbReference>
<name>A0ABQ6LTK0_9RHOB</name>
<keyword evidence="4 7" id="KW-0067">ATP-binding</keyword>